<evidence type="ECO:0000313" key="2">
    <source>
        <dbReference type="EMBL" id="KAJ8598497.1"/>
    </source>
</evidence>
<dbReference type="InterPro" id="IPR021225">
    <property type="entry name" value="Tlde1_dom"/>
</dbReference>
<evidence type="ECO:0000259" key="1">
    <source>
        <dbReference type="Pfam" id="PF10908"/>
    </source>
</evidence>
<organism evidence="2 3">
    <name type="scientific">Chrysophaeum taylorii</name>
    <dbReference type="NCBI Taxonomy" id="2483200"/>
    <lineage>
        <taxon>Eukaryota</taxon>
        <taxon>Sar</taxon>
        <taxon>Stramenopiles</taxon>
        <taxon>Ochrophyta</taxon>
        <taxon>Pelagophyceae</taxon>
        <taxon>Pelagomonadales</taxon>
        <taxon>Pelagomonadaceae</taxon>
        <taxon>Chrysophaeum</taxon>
    </lineage>
</organism>
<gene>
    <name evidence="2" type="ORF">CTAYLR_001362</name>
</gene>
<proteinExistence type="predicted"/>
<accession>A0AAD7XER2</accession>
<name>A0AAD7XER2_9STRA</name>
<sequence>MLELRANGAIEVKQVGAYSGKGKYANKTESLKNLGPIPRGYYVVEKIFATHKDRVDAGYTKKLGDQVIHLKPDASTNVYGRGDFRVHGDNSKGDRSASNGCIIAAPGIRRKFELGDRILVTD</sequence>
<dbReference type="EMBL" id="JAQMWT010000671">
    <property type="protein sequence ID" value="KAJ8598497.1"/>
    <property type="molecule type" value="Genomic_DNA"/>
</dbReference>
<comment type="caution">
    <text evidence="2">The sequence shown here is derived from an EMBL/GenBank/DDBJ whole genome shotgun (WGS) entry which is preliminary data.</text>
</comment>
<reference evidence="2" key="1">
    <citation type="submission" date="2023-01" db="EMBL/GenBank/DDBJ databases">
        <title>Metagenome sequencing of chrysophaentin producing Chrysophaeum taylorii.</title>
        <authorList>
            <person name="Davison J."/>
            <person name="Bewley C."/>
        </authorList>
    </citation>
    <scope>NUCLEOTIDE SEQUENCE</scope>
    <source>
        <strain evidence="2">NIES-1699</strain>
    </source>
</reference>
<protein>
    <recommendedName>
        <fullName evidence="1">Tlde1 domain-containing protein</fullName>
    </recommendedName>
</protein>
<dbReference type="Proteomes" id="UP001230188">
    <property type="component" value="Unassembled WGS sequence"/>
</dbReference>
<evidence type="ECO:0000313" key="3">
    <source>
        <dbReference type="Proteomes" id="UP001230188"/>
    </source>
</evidence>
<dbReference type="AlphaFoldDB" id="A0AAD7XER2"/>
<keyword evidence="3" id="KW-1185">Reference proteome</keyword>
<feature type="domain" description="Tlde1" evidence="1">
    <location>
        <begin position="14"/>
        <end position="105"/>
    </location>
</feature>
<dbReference type="Pfam" id="PF10908">
    <property type="entry name" value="Tlde1_dom"/>
    <property type="match status" value="1"/>
</dbReference>